<sequence length="45" mass="4931">MKKQEEEEAAKAAANQPVVRKKVEKNKDAHLDDLLSAGLGKGKKK</sequence>
<dbReference type="Proteomes" id="UP001530400">
    <property type="component" value="Unassembled WGS sequence"/>
</dbReference>
<accession>A0ABD3NIC8</accession>
<organism evidence="2 3">
    <name type="scientific">Cyclotella atomus</name>
    <dbReference type="NCBI Taxonomy" id="382360"/>
    <lineage>
        <taxon>Eukaryota</taxon>
        <taxon>Sar</taxon>
        <taxon>Stramenopiles</taxon>
        <taxon>Ochrophyta</taxon>
        <taxon>Bacillariophyta</taxon>
        <taxon>Coscinodiscophyceae</taxon>
        <taxon>Thalassiosirophycidae</taxon>
        <taxon>Stephanodiscales</taxon>
        <taxon>Stephanodiscaceae</taxon>
        <taxon>Cyclotella</taxon>
    </lineage>
</organism>
<dbReference type="EMBL" id="JALLPJ020001147">
    <property type="protein sequence ID" value="KAL3775602.1"/>
    <property type="molecule type" value="Genomic_DNA"/>
</dbReference>
<evidence type="ECO:0000313" key="2">
    <source>
        <dbReference type="EMBL" id="KAL3775602.1"/>
    </source>
</evidence>
<comment type="caution">
    <text evidence="2">The sequence shown here is derived from an EMBL/GenBank/DDBJ whole genome shotgun (WGS) entry which is preliminary data.</text>
</comment>
<proteinExistence type="predicted"/>
<feature type="region of interest" description="Disordered" evidence="1">
    <location>
        <begin position="1"/>
        <end position="45"/>
    </location>
</feature>
<gene>
    <name evidence="2" type="ORF">ACHAWO_006810</name>
</gene>
<keyword evidence="3" id="KW-1185">Reference proteome</keyword>
<reference evidence="2 3" key="1">
    <citation type="submission" date="2024-10" db="EMBL/GenBank/DDBJ databases">
        <title>Updated reference genomes for cyclostephanoid diatoms.</title>
        <authorList>
            <person name="Roberts W.R."/>
            <person name="Alverson A.J."/>
        </authorList>
    </citation>
    <scope>NUCLEOTIDE SEQUENCE [LARGE SCALE GENOMIC DNA]</scope>
    <source>
        <strain evidence="2 3">AJA010-31</strain>
    </source>
</reference>
<evidence type="ECO:0000256" key="1">
    <source>
        <dbReference type="SAM" id="MobiDB-lite"/>
    </source>
</evidence>
<protein>
    <submittedName>
        <fullName evidence="2">Uncharacterized protein</fullName>
    </submittedName>
</protein>
<dbReference type="AlphaFoldDB" id="A0ABD3NIC8"/>
<name>A0ABD3NIC8_9STRA</name>
<evidence type="ECO:0000313" key="3">
    <source>
        <dbReference type="Proteomes" id="UP001530400"/>
    </source>
</evidence>